<dbReference type="InterPro" id="IPR001387">
    <property type="entry name" value="Cro/C1-type_HTH"/>
</dbReference>
<dbReference type="PROSITE" id="PS50943">
    <property type="entry name" value="HTH_CROC1"/>
    <property type="match status" value="1"/>
</dbReference>
<feature type="domain" description="HTH cro/C1-type" evidence="1">
    <location>
        <begin position="15"/>
        <end position="70"/>
    </location>
</feature>
<sequence length="82" mass="8817">MNFIVNTPAQLGEILSSARQAKGLTQAEAAVRIGVGQSRLSLLETTRTESLSLSQLLKLTALYGLELSIRTKDGRDSAAAEW</sequence>
<dbReference type="EMBL" id="PUIQ01000039">
    <property type="protein sequence ID" value="PQP14372.1"/>
    <property type="molecule type" value="Genomic_DNA"/>
</dbReference>
<organism evidence="2 3">
    <name type="scientific">Burkholderia cepacia</name>
    <name type="common">Pseudomonas cepacia</name>
    <dbReference type="NCBI Taxonomy" id="292"/>
    <lineage>
        <taxon>Bacteria</taxon>
        <taxon>Pseudomonadati</taxon>
        <taxon>Pseudomonadota</taxon>
        <taxon>Betaproteobacteria</taxon>
        <taxon>Burkholderiales</taxon>
        <taxon>Burkholderiaceae</taxon>
        <taxon>Burkholderia</taxon>
        <taxon>Burkholderia cepacia complex</taxon>
    </lineage>
</organism>
<dbReference type="InterPro" id="IPR010982">
    <property type="entry name" value="Lambda_DNA-bd_dom_sf"/>
</dbReference>
<protein>
    <submittedName>
        <fullName evidence="2">XRE family transcriptional regulator</fullName>
    </submittedName>
</protein>
<evidence type="ECO:0000259" key="1">
    <source>
        <dbReference type="PROSITE" id="PS50943"/>
    </source>
</evidence>
<dbReference type="Proteomes" id="UP000238206">
    <property type="component" value="Unassembled WGS sequence"/>
</dbReference>
<proteinExistence type="predicted"/>
<evidence type="ECO:0000313" key="3">
    <source>
        <dbReference type="Proteomes" id="UP000238206"/>
    </source>
</evidence>
<dbReference type="SUPFAM" id="SSF47413">
    <property type="entry name" value="lambda repressor-like DNA-binding domains"/>
    <property type="match status" value="1"/>
</dbReference>
<accession>A0A2S8IJ19</accession>
<evidence type="ECO:0000313" key="2">
    <source>
        <dbReference type="EMBL" id="PQP14372.1"/>
    </source>
</evidence>
<comment type="caution">
    <text evidence="2">The sequence shown here is derived from an EMBL/GenBank/DDBJ whole genome shotgun (WGS) entry which is preliminary data.</text>
</comment>
<dbReference type="GO" id="GO:0003677">
    <property type="term" value="F:DNA binding"/>
    <property type="evidence" value="ECO:0007669"/>
    <property type="project" value="InterPro"/>
</dbReference>
<dbReference type="SMART" id="SM00530">
    <property type="entry name" value="HTH_XRE"/>
    <property type="match status" value="1"/>
</dbReference>
<dbReference type="AlphaFoldDB" id="A0A2S8IJ19"/>
<name>A0A2S8IJ19_BURCE</name>
<dbReference type="RefSeq" id="WP_105392520.1">
    <property type="nucleotide sequence ID" value="NZ_PUIQ01000039.1"/>
</dbReference>
<reference evidence="2 3" key="1">
    <citation type="submission" date="2018-02" db="EMBL/GenBank/DDBJ databases">
        <title>Draft genome sequencing of Burkholderia cepacia Y14-15.</title>
        <authorList>
            <person name="Zheng B.-X."/>
        </authorList>
    </citation>
    <scope>NUCLEOTIDE SEQUENCE [LARGE SCALE GENOMIC DNA]</scope>
    <source>
        <strain evidence="2 3">Y14-15</strain>
    </source>
</reference>
<dbReference type="Gene3D" id="1.10.260.40">
    <property type="entry name" value="lambda repressor-like DNA-binding domains"/>
    <property type="match status" value="1"/>
</dbReference>
<gene>
    <name evidence="2" type="ORF">C5615_26815</name>
</gene>
<dbReference type="Pfam" id="PF13560">
    <property type="entry name" value="HTH_31"/>
    <property type="match status" value="1"/>
</dbReference>
<dbReference type="CDD" id="cd00093">
    <property type="entry name" value="HTH_XRE"/>
    <property type="match status" value="1"/>
</dbReference>